<evidence type="ECO:0000313" key="3">
    <source>
        <dbReference type="Proteomes" id="UP001649230"/>
    </source>
</evidence>
<keyword evidence="3" id="KW-1185">Reference proteome</keyword>
<gene>
    <name evidence="2" type="ORF">L0M14_15780</name>
</gene>
<evidence type="ECO:0000313" key="2">
    <source>
        <dbReference type="EMBL" id="UJF31320.1"/>
    </source>
</evidence>
<protein>
    <submittedName>
        <fullName evidence="2">Uncharacterized protein</fullName>
    </submittedName>
</protein>
<proteinExistence type="predicted"/>
<reference evidence="2 3" key="1">
    <citation type="journal article" date="2024" name="Int. J. Syst. Evol. Microbiol.">
        <title>Paenibacillus hexagrammi sp. nov., a novel bacterium isolated from the gut content of Hexagrammos agrammus.</title>
        <authorList>
            <person name="Jung H.K."/>
            <person name="Kim D.G."/>
            <person name="Zin H."/>
            <person name="Park J."/>
            <person name="Jung H."/>
            <person name="Kim Y.O."/>
            <person name="Kong H.J."/>
            <person name="Kim J.W."/>
            <person name="Kim Y.S."/>
        </authorList>
    </citation>
    <scope>NUCLEOTIDE SEQUENCE [LARGE SCALE GENOMIC DNA]</scope>
    <source>
        <strain evidence="2 3">YPD9-1</strain>
    </source>
</reference>
<dbReference type="RefSeq" id="WP_235117667.1">
    <property type="nucleotide sequence ID" value="NZ_CP090978.1"/>
</dbReference>
<name>A0ABY3SCV9_9BACL</name>
<dbReference type="EMBL" id="CP090978">
    <property type="protein sequence ID" value="UJF31320.1"/>
    <property type="molecule type" value="Genomic_DNA"/>
</dbReference>
<sequence>MTENNMETQNETEQDEQRDPEQEQAKAILVWFQHVQQVLKEYFSEYEVDGQIGNNPAYGPMLAFTLSKDGKSSSCGFFLNEIMRNFQSNPNAILWLSSFFVDLLRSPDSHPLPSPPQTEDDAKALFDKHIVPYCAQTVREEFSDQQVYVDLELHPEHGPVLETGFVAVKEGNNTCALPLHYLLTLYLLNRDPAEPIIQAMYKLYEENNLGSQQA</sequence>
<evidence type="ECO:0000256" key="1">
    <source>
        <dbReference type="SAM" id="MobiDB-lite"/>
    </source>
</evidence>
<organism evidence="2 3">
    <name type="scientific">Paenibacillus hexagrammi</name>
    <dbReference type="NCBI Taxonomy" id="2908839"/>
    <lineage>
        <taxon>Bacteria</taxon>
        <taxon>Bacillati</taxon>
        <taxon>Bacillota</taxon>
        <taxon>Bacilli</taxon>
        <taxon>Bacillales</taxon>
        <taxon>Paenibacillaceae</taxon>
        <taxon>Paenibacillus</taxon>
    </lineage>
</organism>
<feature type="region of interest" description="Disordered" evidence="1">
    <location>
        <begin position="1"/>
        <end position="22"/>
    </location>
</feature>
<accession>A0ABY3SCV9</accession>
<dbReference type="Proteomes" id="UP001649230">
    <property type="component" value="Chromosome"/>
</dbReference>